<dbReference type="PROSITE" id="PS00135">
    <property type="entry name" value="TRYPSIN_SER"/>
    <property type="match status" value="1"/>
</dbReference>
<dbReference type="InterPro" id="IPR018114">
    <property type="entry name" value="TRYPSIN_HIS"/>
</dbReference>
<dbReference type="SMART" id="SM00020">
    <property type="entry name" value="Tryp_SPc"/>
    <property type="match status" value="1"/>
</dbReference>
<feature type="domain" description="Peptidase S1" evidence="4">
    <location>
        <begin position="89"/>
        <end position="333"/>
    </location>
</feature>
<feature type="region of interest" description="Disordered" evidence="3">
    <location>
        <begin position="1"/>
        <end position="34"/>
    </location>
</feature>
<dbReference type="SUPFAM" id="SSF50494">
    <property type="entry name" value="Trypsin-like serine proteases"/>
    <property type="match status" value="1"/>
</dbReference>
<name>A0ABP1R298_9HEXA</name>
<evidence type="ECO:0000256" key="2">
    <source>
        <dbReference type="RuleBase" id="RU363034"/>
    </source>
</evidence>
<organism evidence="5 6">
    <name type="scientific">Orchesella dallaii</name>
    <dbReference type="NCBI Taxonomy" id="48710"/>
    <lineage>
        <taxon>Eukaryota</taxon>
        <taxon>Metazoa</taxon>
        <taxon>Ecdysozoa</taxon>
        <taxon>Arthropoda</taxon>
        <taxon>Hexapoda</taxon>
        <taxon>Collembola</taxon>
        <taxon>Entomobryomorpha</taxon>
        <taxon>Entomobryoidea</taxon>
        <taxon>Orchesellidae</taxon>
        <taxon>Orchesellinae</taxon>
        <taxon>Orchesella</taxon>
    </lineage>
</organism>
<keyword evidence="2" id="KW-0378">Hydrolase</keyword>
<dbReference type="PROSITE" id="PS50240">
    <property type="entry name" value="TRYPSIN_DOM"/>
    <property type="match status" value="1"/>
</dbReference>
<protein>
    <recommendedName>
        <fullName evidence="4">Peptidase S1 domain-containing protein</fullName>
    </recommendedName>
</protein>
<dbReference type="InterPro" id="IPR001254">
    <property type="entry name" value="Trypsin_dom"/>
</dbReference>
<feature type="compositionally biased region" description="Basic and acidic residues" evidence="3">
    <location>
        <begin position="10"/>
        <end position="25"/>
    </location>
</feature>
<dbReference type="InterPro" id="IPR033116">
    <property type="entry name" value="TRYPSIN_SER"/>
</dbReference>
<keyword evidence="2" id="KW-0720">Serine protease</keyword>
<evidence type="ECO:0000313" key="5">
    <source>
        <dbReference type="EMBL" id="CAL8117670.1"/>
    </source>
</evidence>
<evidence type="ECO:0000313" key="6">
    <source>
        <dbReference type="Proteomes" id="UP001642540"/>
    </source>
</evidence>
<dbReference type="Pfam" id="PF00089">
    <property type="entry name" value="Trypsin"/>
    <property type="match status" value="1"/>
</dbReference>
<proteinExistence type="predicted"/>
<gene>
    <name evidence="5" type="ORF">ODALV1_LOCUS17803</name>
</gene>
<comment type="caution">
    <text evidence="5">The sequence shown here is derived from an EMBL/GenBank/DDBJ whole genome shotgun (WGS) entry which is preliminary data.</text>
</comment>
<dbReference type="PROSITE" id="PS00134">
    <property type="entry name" value="TRYPSIN_HIS"/>
    <property type="match status" value="1"/>
</dbReference>
<keyword evidence="2" id="KW-0645">Protease</keyword>
<dbReference type="InterPro" id="IPR043504">
    <property type="entry name" value="Peptidase_S1_PA_chymotrypsin"/>
</dbReference>
<evidence type="ECO:0000256" key="1">
    <source>
        <dbReference type="ARBA" id="ARBA00023157"/>
    </source>
</evidence>
<dbReference type="InterPro" id="IPR009003">
    <property type="entry name" value="Peptidase_S1_PA"/>
</dbReference>
<dbReference type="PANTHER" id="PTHR24252">
    <property type="entry name" value="ACROSIN-RELATED"/>
    <property type="match status" value="1"/>
</dbReference>
<accession>A0ABP1R298</accession>
<dbReference type="Gene3D" id="2.40.10.10">
    <property type="entry name" value="Trypsin-like serine proteases"/>
    <property type="match status" value="2"/>
</dbReference>
<dbReference type="InterPro" id="IPR001314">
    <property type="entry name" value="Peptidase_S1A"/>
</dbReference>
<dbReference type="CDD" id="cd00190">
    <property type="entry name" value="Tryp_SPc"/>
    <property type="match status" value="1"/>
</dbReference>
<evidence type="ECO:0000256" key="3">
    <source>
        <dbReference type="SAM" id="MobiDB-lite"/>
    </source>
</evidence>
<dbReference type="EMBL" id="CAXLJM020000055">
    <property type="protein sequence ID" value="CAL8117670.1"/>
    <property type="molecule type" value="Genomic_DNA"/>
</dbReference>
<keyword evidence="6" id="KW-1185">Reference proteome</keyword>
<dbReference type="PRINTS" id="PR00722">
    <property type="entry name" value="CHYMOTRYPSIN"/>
</dbReference>
<reference evidence="5 6" key="1">
    <citation type="submission" date="2024-08" db="EMBL/GenBank/DDBJ databases">
        <authorList>
            <person name="Cucini C."/>
            <person name="Frati F."/>
        </authorList>
    </citation>
    <scope>NUCLEOTIDE SEQUENCE [LARGE SCALE GENOMIC DNA]</scope>
</reference>
<sequence length="342" mass="38723">MDVFTIQNGQKEESDFTKVSEHPEINEESPFDPTPIITHFVPKPTPAAVISTCRCGEHEFNGTRTDVKDCGERPLNDNSQRSFGQTALVEDGTFTDKSQFPWVVALVERKANGSAIHFCGGTLISSKLILTATHCFARRKISQTEVWLNERNFLLVTDVDHPTLKIKAQRLIVHPNYNPIMNYNDISLVELSEHVQIEERYLRPICLPKDESYDLKEYAYTAGWGRSKKGPKSDKLRHVCLPLLSHEDCTEKTVHYYKTRVNEFMICAGDIKNGGRDSCPGDSGGPLFVEAGEGDRHFVVGVVSWGEQCGLKRRPGIYTRVSKYLPWIYQQAKLIDDNKLCE</sequence>
<dbReference type="Proteomes" id="UP001642540">
    <property type="component" value="Unassembled WGS sequence"/>
</dbReference>
<dbReference type="PANTHER" id="PTHR24252:SF7">
    <property type="entry name" value="HYALIN"/>
    <property type="match status" value="1"/>
</dbReference>
<evidence type="ECO:0000259" key="4">
    <source>
        <dbReference type="PROSITE" id="PS50240"/>
    </source>
</evidence>
<keyword evidence="1" id="KW-1015">Disulfide bond</keyword>